<feature type="transmembrane region" description="Helical" evidence="1">
    <location>
        <begin position="390"/>
        <end position="413"/>
    </location>
</feature>
<dbReference type="EMBL" id="JAATOP010000003">
    <property type="protein sequence ID" value="NIY72068.1"/>
    <property type="molecule type" value="Genomic_DNA"/>
</dbReference>
<evidence type="ECO:0000313" key="3">
    <source>
        <dbReference type="Proteomes" id="UP000709466"/>
    </source>
</evidence>
<dbReference type="RefSeq" id="WP_167637453.1">
    <property type="nucleotide sequence ID" value="NZ_JAATOP010000003.1"/>
</dbReference>
<keyword evidence="1" id="KW-0812">Transmembrane</keyword>
<protein>
    <submittedName>
        <fullName evidence="2">Uncharacterized protein</fullName>
    </submittedName>
</protein>
<dbReference type="Proteomes" id="UP000709466">
    <property type="component" value="Unassembled WGS sequence"/>
</dbReference>
<evidence type="ECO:0000256" key="1">
    <source>
        <dbReference type="SAM" id="Phobius"/>
    </source>
</evidence>
<gene>
    <name evidence="2" type="ORF">HCZ30_06420</name>
</gene>
<name>A0ABX0VVG5_9RHOB</name>
<accession>A0ABX0VVG5</accession>
<keyword evidence="1" id="KW-0472">Membrane</keyword>
<feature type="transmembrane region" description="Helical" evidence="1">
    <location>
        <begin position="357"/>
        <end position="378"/>
    </location>
</feature>
<keyword evidence="1" id="KW-1133">Transmembrane helix</keyword>
<feature type="transmembrane region" description="Helical" evidence="1">
    <location>
        <begin position="75"/>
        <end position="97"/>
    </location>
</feature>
<feature type="transmembrane region" description="Helical" evidence="1">
    <location>
        <begin position="228"/>
        <end position="256"/>
    </location>
</feature>
<reference evidence="2 3" key="1">
    <citation type="submission" date="2020-03" db="EMBL/GenBank/DDBJ databases">
        <title>Bacterial isolates of synthetic phycosphere.</title>
        <authorList>
            <person name="Fu H."/>
            <person name="Moran M.A."/>
        </authorList>
    </citation>
    <scope>NUCLEOTIDE SEQUENCE [LARGE SCALE GENOMIC DNA]</scope>
    <source>
        <strain evidence="2 3">HF1</strain>
    </source>
</reference>
<feature type="transmembrane region" description="Helical" evidence="1">
    <location>
        <begin position="144"/>
        <end position="163"/>
    </location>
</feature>
<evidence type="ECO:0000313" key="2">
    <source>
        <dbReference type="EMBL" id="NIY72068.1"/>
    </source>
</evidence>
<feature type="transmembrane region" description="Helical" evidence="1">
    <location>
        <begin position="43"/>
        <end position="63"/>
    </location>
</feature>
<feature type="transmembrane region" description="Helical" evidence="1">
    <location>
        <begin position="117"/>
        <end position="137"/>
    </location>
</feature>
<feature type="transmembrane region" description="Helical" evidence="1">
    <location>
        <begin position="263"/>
        <end position="282"/>
    </location>
</feature>
<comment type="caution">
    <text evidence="2">The sequence shown here is derived from an EMBL/GenBank/DDBJ whole genome shotgun (WGS) entry which is preliminary data.</text>
</comment>
<proteinExistence type="predicted"/>
<sequence length="429" mass="45934">MHIQMPARMLRLPNLSGDLALALLLTLPFCAMAKPGWLGNFDANLSLFVLVPLLPILWMTRTWRVVLVRGRGGVMLRAVVGLLLICAVFTVIGGVRLHFEGVTAYGLDPLPKSLKTAIVPLLLAVFVTTAAAVPSLVRPADLQAAMVAGFALVAAYTAIQWVSSVAPNAIYSMLWPAIEGARDNGGVSAITRFGRITGPTMEPAELAKLAVLFFLPWFAFPAEWRANIWLLLGTLTLAALSMSIIGLALVGVSAVLLIRHFRWLALGVIAAAVGAVLLPGLTDRLGNISHDPSAIIRSHYNAAALGLIAERPIFGLGWSNELFFYPDRVAPISHLWEVSEDLRTGNALTAKSLMLRLAMYAGLPVLFGTIAIISWALIGGRSRALSRARFAFTLFAVAGTIDGGMITSLYLWAGPSLCLGALIAERRAL</sequence>
<keyword evidence="3" id="KW-1185">Reference proteome</keyword>
<organism evidence="2 3">
    <name type="scientific">Marivivens donghaensis</name>
    <dbReference type="NCBI Taxonomy" id="1699413"/>
    <lineage>
        <taxon>Bacteria</taxon>
        <taxon>Pseudomonadati</taxon>
        <taxon>Pseudomonadota</taxon>
        <taxon>Alphaproteobacteria</taxon>
        <taxon>Rhodobacterales</taxon>
        <taxon>Paracoccaceae</taxon>
        <taxon>Marivivens group</taxon>
        <taxon>Marivivens</taxon>
    </lineage>
</organism>